<feature type="binding site" evidence="5">
    <location>
        <position position="90"/>
    </location>
    <ligand>
        <name>spermidine</name>
        <dbReference type="ChEBI" id="CHEBI:57834"/>
    </ligand>
</feature>
<dbReference type="Gene3D" id="3.40.190.10">
    <property type="entry name" value="Periplasmic binding protein-like II"/>
    <property type="match status" value="2"/>
</dbReference>
<dbReference type="InterPro" id="IPR001188">
    <property type="entry name" value="Sperm_putr-bd"/>
</dbReference>
<evidence type="ECO:0000256" key="5">
    <source>
        <dbReference type="PIRSR" id="PIRSR019574-1"/>
    </source>
</evidence>
<dbReference type="AlphaFoldDB" id="A0A1M5YHZ4"/>
<dbReference type="SUPFAM" id="SSF53850">
    <property type="entry name" value="Periplasmic binding protein-like II"/>
    <property type="match status" value="1"/>
</dbReference>
<dbReference type="CDD" id="cd13590">
    <property type="entry name" value="PBP2_PotD_PotF_like"/>
    <property type="match status" value="1"/>
</dbReference>
<feature type="binding site" evidence="5">
    <location>
        <position position="41"/>
    </location>
    <ligand>
        <name>spermidine</name>
        <dbReference type="ChEBI" id="CHEBI:57834"/>
    </ligand>
</feature>
<dbReference type="EMBL" id="FQXU01000006">
    <property type="protein sequence ID" value="SHI11661.1"/>
    <property type="molecule type" value="Genomic_DNA"/>
</dbReference>
<dbReference type="PANTHER" id="PTHR30222">
    <property type="entry name" value="SPERMIDINE/PUTRESCINE-BINDING PERIPLASMIC PROTEIN"/>
    <property type="match status" value="1"/>
</dbReference>
<evidence type="ECO:0000256" key="1">
    <source>
        <dbReference type="ARBA" id="ARBA00004418"/>
    </source>
</evidence>
<dbReference type="Pfam" id="PF13416">
    <property type="entry name" value="SBP_bac_8"/>
    <property type="match status" value="1"/>
</dbReference>
<organism evidence="6 7">
    <name type="scientific">Clostridium intestinale DSM 6191</name>
    <dbReference type="NCBI Taxonomy" id="1121320"/>
    <lineage>
        <taxon>Bacteria</taxon>
        <taxon>Bacillati</taxon>
        <taxon>Bacillota</taxon>
        <taxon>Clostridia</taxon>
        <taxon>Eubacteriales</taxon>
        <taxon>Clostridiaceae</taxon>
        <taxon>Clostridium</taxon>
    </lineage>
</organism>
<evidence type="ECO:0000256" key="3">
    <source>
        <dbReference type="ARBA" id="ARBA00022729"/>
    </source>
</evidence>
<keyword evidence="4" id="KW-0574">Periplasm</keyword>
<gene>
    <name evidence="6" type="ORF">SAMN02745941_02018</name>
</gene>
<proteinExistence type="predicted"/>
<dbReference type="Proteomes" id="UP000184241">
    <property type="component" value="Unassembled WGS sequence"/>
</dbReference>
<dbReference type="GO" id="GO:0042597">
    <property type="term" value="C:periplasmic space"/>
    <property type="evidence" value="ECO:0007669"/>
    <property type="project" value="UniProtKB-SubCell"/>
</dbReference>
<dbReference type="GO" id="GO:0015846">
    <property type="term" value="P:polyamine transport"/>
    <property type="evidence" value="ECO:0007669"/>
    <property type="project" value="InterPro"/>
</dbReference>
<protein>
    <submittedName>
        <fullName evidence="6">Spermidine/putrescine transport system substrate-binding protein</fullName>
    </submittedName>
</protein>
<name>A0A1M5YHZ4_9CLOT</name>
<evidence type="ECO:0000313" key="6">
    <source>
        <dbReference type="EMBL" id="SHI11661.1"/>
    </source>
</evidence>
<dbReference type="RefSeq" id="WP_139259327.1">
    <property type="nucleotide sequence ID" value="NZ_FQXU01000006.1"/>
</dbReference>
<keyword evidence="3" id="KW-0732">Signal</keyword>
<dbReference type="PANTHER" id="PTHR30222:SF17">
    <property type="entry name" value="SPERMIDINE_PUTRESCINE-BINDING PERIPLASMIC PROTEIN"/>
    <property type="match status" value="1"/>
</dbReference>
<accession>A0A1M5YHZ4</accession>
<sequence>MKFKKVLGILLTTTILVGGLYGCGKKSSESKGELNVFNWTEYLPQSVIDKFQEEYGIKVNYSNYSSNEELLAKVQTANEGTYDIVVPSDYMVDIMINKGLLEKIDTDKITNFKNLDEAYLNQYFDKGNEYSVPYLAGAAVIAVNKDKVKDNITSFKDLLNSKYKDSIVALDDQRALIGIALRALGYSMNEVDDKKLQEAKEYLTKLKPNIRSFDSDSPKTSMISGETSIGFMWNAEAALAYQENENIQPVFPEEGTYLFLDNMAIPKGAKNKEAAEKFIDFILRPEITEMIAEEYPYKIVNKAAYDLLPDEYKNNKASNLPTEVFTKGEYVKDVGEATSKFDDLWNSFKQ</sequence>
<evidence type="ECO:0000313" key="7">
    <source>
        <dbReference type="Proteomes" id="UP000184241"/>
    </source>
</evidence>
<comment type="subcellular location">
    <subcellularLocation>
        <location evidence="1">Periplasm</location>
    </subcellularLocation>
</comment>
<dbReference type="InterPro" id="IPR006059">
    <property type="entry name" value="SBP"/>
</dbReference>
<evidence type="ECO:0000256" key="2">
    <source>
        <dbReference type="ARBA" id="ARBA00022448"/>
    </source>
</evidence>
<dbReference type="PIRSF" id="PIRSF019574">
    <property type="entry name" value="Periplasmic_polyamine_BP"/>
    <property type="match status" value="1"/>
</dbReference>
<evidence type="ECO:0000256" key="4">
    <source>
        <dbReference type="ARBA" id="ARBA00022764"/>
    </source>
</evidence>
<dbReference type="PRINTS" id="PR00909">
    <property type="entry name" value="SPERMDNBNDNG"/>
</dbReference>
<dbReference type="PROSITE" id="PS51257">
    <property type="entry name" value="PROKAR_LIPOPROTEIN"/>
    <property type="match status" value="1"/>
</dbReference>
<keyword evidence="2" id="KW-0813">Transport</keyword>
<dbReference type="GO" id="GO:0019808">
    <property type="term" value="F:polyamine binding"/>
    <property type="evidence" value="ECO:0007669"/>
    <property type="project" value="InterPro"/>
</dbReference>
<reference evidence="6 7" key="1">
    <citation type="submission" date="2016-11" db="EMBL/GenBank/DDBJ databases">
        <authorList>
            <person name="Jaros S."/>
            <person name="Januszkiewicz K."/>
            <person name="Wedrychowicz H."/>
        </authorList>
    </citation>
    <scope>NUCLEOTIDE SEQUENCE [LARGE SCALE GENOMIC DNA]</scope>
    <source>
        <strain evidence="6 7">DSM 6191</strain>
    </source>
</reference>